<dbReference type="CDD" id="cd00160">
    <property type="entry name" value="RhoGEF"/>
    <property type="match status" value="1"/>
</dbReference>
<dbReference type="Pfam" id="PF00169">
    <property type="entry name" value="PH"/>
    <property type="match status" value="2"/>
</dbReference>
<reference evidence="3" key="1">
    <citation type="submission" date="2022-08" db="UniProtKB">
        <authorList>
            <consortium name="EnsemblMetazoa"/>
        </authorList>
    </citation>
    <scope>IDENTIFICATION</scope>
    <source>
        <strain evidence="3">05x7-T-G4-1.051#20</strain>
    </source>
</reference>
<dbReference type="AlphaFoldDB" id="A0A8W8JJ82"/>
<dbReference type="Proteomes" id="UP000005408">
    <property type="component" value="Unassembled WGS sequence"/>
</dbReference>
<dbReference type="Gene3D" id="1.20.900.10">
    <property type="entry name" value="Dbl homology (DH) domain"/>
    <property type="match status" value="1"/>
</dbReference>
<dbReference type="GO" id="GO:0007264">
    <property type="term" value="P:small GTPase-mediated signal transduction"/>
    <property type="evidence" value="ECO:0007669"/>
    <property type="project" value="InterPro"/>
</dbReference>
<dbReference type="PANTHER" id="PTHR46001">
    <property type="entry name" value="TIAM (MAMMALIAN TUMOR INVASION AND METASTASIS FACTOR) HOMOLOG"/>
    <property type="match status" value="1"/>
</dbReference>
<dbReference type="EnsemblMetazoa" id="G19687.2">
    <property type="protein sequence ID" value="G19687.2:cds"/>
    <property type="gene ID" value="G19687"/>
</dbReference>
<protein>
    <submittedName>
        <fullName evidence="3">Uncharacterized protein</fullName>
    </submittedName>
</protein>
<dbReference type="EnsemblMetazoa" id="G19687.6">
    <property type="protein sequence ID" value="G19687.6:cds"/>
    <property type="gene ID" value="G19687"/>
</dbReference>
<evidence type="ECO:0000313" key="4">
    <source>
        <dbReference type="Proteomes" id="UP000005408"/>
    </source>
</evidence>
<dbReference type="InterPro" id="IPR001849">
    <property type="entry name" value="PH_domain"/>
</dbReference>
<dbReference type="InterPro" id="IPR043537">
    <property type="entry name" value="Tiam1/Tiam2/Sif"/>
</dbReference>
<feature type="domain" description="DH" evidence="2">
    <location>
        <begin position="9"/>
        <end position="202"/>
    </location>
</feature>
<keyword evidence="4" id="KW-1185">Reference proteome</keyword>
<dbReference type="InterPro" id="IPR035899">
    <property type="entry name" value="DBL_dom_sf"/>
</dbReference>
<sequence>MANNSNTRNFRKLLSEIIDTEKTYVKNLEVLSSRYLDPLSTVTFLTTLEITQLSESLREILKVQRSFLKRLERMIEEHSKVFSSEREDLVRNTVLAVGDVFLFSADQFKIYSSFCALYSRVQDILNSGENEPLRHFLESKNETKEHCNSLESFIIQPIQRILKYPLFLRQMAGLTLENSEEHRHICKACDVMQCVANHINEMQKLSAEFGESFRSLSAQDLGVRDLWAERPDRQHSADNIPVIKAGYCVKEGGKMKSWKRRYFVLNEYGLFYFTSEEATEPLRFIPRNEMQHVKSSHVNKHTGGVYGMFELYTEDRTYYIDCEFSAEVQDWVRRIRSLLPRTRRKTTFRNARESIFYTSAGSMEHYKSGYCTKQGGKWKNWLSRYFVVNQDGIMYFTSEQSIEALGVIPKNSVNGVQEISSSQFDRDNVFEIHTCCRTYYLQCENHDDLCEWVSAIRRLLPHPKIQLNVGELCTYSAVHWCNIRDIVGKKAHACEIATSVFVFRSALVIISRYKQNTKEDRDGATGSTGSSGPQVADLFRSIIPADDILVTEETDDMQDRYTWSVTQSYLDDLPPRTYKFCTSSKEIRSRFVTAIQDINQRRT</sequence>
<organism evidence="3 4">
    <name type="scientific">Magallana gigas</name>
    <name type="common">Pacific oyster</name>
    <name type="synonym">Crassostrea gigas</name>
    <dbReference type="NCBI Taxonomy" id="29159"/>
    <lineage>
        <taxon>Eukaryota</taxon>
        <taxon>Metazoa</taxon>
        <taxon>Spiralia</taxon>
        <taxon>Lophotrochozoa</taxon>
        <taxon>Mollusca</taxon>
        <taxon>Bivalvia</taxon>
        <taxon>Autobranchia</taxon>
        <taxon>Pteriomorphia</taxon>
        <taxon>Ostreida</taxon>
        <taxon>Ostreoidea</taxon>
        <taxon>Ostreidae</taxon>
        <taxon>Magallana</taxon>
    </lineage>
</organism>
<evidence type="ECO:0000259" key="1">
    <source>
        <dbReference type="PROSITE" id="PS50003"/>
    </source>
</evidence>
<evidence type="ECO:0000313" key="3">
    <source>
        <dbReference type="EnsemblMetazoa" id="G19687.3:cds"/>
    </source>
</evidence>
<dbReference type="InterPro" id="IPR000219">
    <property type="entry name" value="DH_dom"/>
</dbReference>
<dbReference type="PROSITE" id="PS00741">
    <property type="entry name" value="DH_1"/>
    <property type="match status" value="1"/>
</dbReference>
<dbReference type="OrthoDB" id="8059989at2759"/>
<dbReference type="GO" id="GO:0005085">
    <property type="term" value="F:guanyl-nucleotide exchange factor activity"/>
    <property type="evidence" value="ECO:0007669"/>
    <property type="project" value="InterPro"/>
</dbReference>
<dbReference type="SUPFAM" id="SSF48065">
    <property type="entry name" value="DBL homology domain (DH-domain)"/>
    <property type="match status" value="1"/>
</dbReference>
<dbReference type="SUPFAM" id="SSF50729">
    <property type="entry name" value="PH domain-like"/>
    <property type="match status" value="3"/>
</dbReference>
<dbReference type="InterPro" id="IPR001331">
    <property type="entry name" value="GDS_CDC24_CS"/>
</dbReference>
<dbReference type="FunFam" id="2.30.29.30:FF:000286">
    <property type="entry name" value="PH-protein kinase domain containing protein"/>
    <property type="match status" value="2"/>
</dbReference>
<feature type="domain" description="PH" evidence="1">
    <location>
        <begin position="364"/>
        <end position="461"/>
    </location>
</feature>
<dbReference type="InterPro" id="IPR011993">
    <property type="entry name" value="PH-like_dom_sf"/>
</dbReference>
<dbReference type="Pfam" id="PF00621">
    <property type="entry name" value="RhoGEF"/>
    <property type="match status" value="1"/>
</dbReference>
<dbReference type="InterPro" id="IPR055230">
    <property type="entry name" value="PH_Tiam1/2"/>
</dbReference>
<feature type="domain" description="PH" evidence="1">
    <location>
        <begin position="241"/>
        <end position="340"/>
    </location>
</feature>
<name>A0A8W8JJ82_MAGGI</name>
<dbReference type="EnsemblMetazoa" id="G19687.3">
    <property type="protein sequence ID" value="G19687.3:cds"/>
    <property type="gene ID" value="G19687"/>
</dbReference>
<dbReference type="PROSITE" id="PS50010">
    <property type="entry name" value="DH_2"/>
    <property type="match status" value="1"/>
</dbReference>
<accession>A0A8W8JJ82</accession>
<dbReference type="PROSITE" id="PS50003">
    <property type="entry name" value="PH_DOMAIN"/>
    <property type="match status" value="2"/>
</dbReference>
<proteinExistence type="predicted"/>
<dbReference type="SMART" id="SM00233">
    <property type="entry name" value="PH"/>
    <property type="match status" value="3"/>
</dbReference>
<dbReference type="PANTHER" id="PTHR46001:SF3">
    <property type="entry name" value="PROTEIN STILL LIFE, ISOFORM SIF TYPE 1"/>
    <property type="match status" value="1"/>
</dbReference>
<dbReference type="Gene3D" id="2.30.29.30">
    <property type="entry name" value="Pleckstrin-homology domain (PH domain)/Phosphotyrosine-binding domain (PTB)"/>
    <property type="match status" value="2"/>
</dbReference>
<evidence type="ECO:0000259" key="2">
    <source>
        <dbReference type="PROSITE" id="PS50010"/>
    </source>
</evidence>
<dbReference type="Pfam" id="PF23014">
    <property type="entry name" value="PH_Tiam1"/>
    <property type="match status" value="1"/>
</dbReference>
<dbReference type="SMART" id="SM00325">
    <property type="entry name" value="RhoGEF"/>
    <property type="match status" value="1"/>
</dbReference>